<sequence>MRRRWRWWWGRFVVVWMRRRWGWWRWRLVVVWR</sequence>
<reference evidence="2" key="1">
    <citation type="journal article" date="2007" name="Nature">
        <title>The grapevine genome sequence suggests ancestral hexaploidization in major angiosperm phyla.</title>
        <authorList>
            <consortium name="The French-Italian Public Consortium for Grapevine Genome Characterization."/>
            <person name="Jaillon O."/>
            <person name="Aury J.-M."/>
            <person name="Noel B."/>
            <person name="Policriti A."/>
            <person name="Clepet C."/>
            <person name="Casagrande A."/>
            <person name="Choisne N."/>
            <person name="Aubourg S."/>
            <person name="Vitulo N."/>
            <person name="Jubin C."/>
            <person name="Vezzi A."/>
            <person name="Legeai F."/>
            <person name="Hugueney P."/>
            <person name="Dasilva C."/>
            <person name="Horner D."/>
            <person name="Mica E."/>
            <person name="Jublot D."/>
            <person name="Poulain J."/>
            <person name="Bruyere C."/>
            <person name="Billault A."/>
            <person name="Segurens B."/>
            <person name="Gouyvenoux M."/>
            <person name="Ugarte E."/>
            <person name="Cattonaro F."/>
            <person name="Anthouard V."/>
            <person name="Vico V."/>
            <person name="Del Fabbro C."/>
            <person name="Alaux M."/>
            <person name="Di Gaspero G."/>
            <person name="Dumas V."/>
            <person name="Felice N."/>
            <person name="Paillard S."/>
            <person name="Juman I."/>
            <person name="Moroldo M."/>
            <person name="Scalabrin S."/>
            <person name="Canaguier A."/>
            <person name="Le Clainche I."/>
            <person name="Malacrida G."/>
            <person name="Durand E."/>
            <person name="Pesole G."/>
            <person name="Laucou V."/>
            <person name="Chatelet P."/>
            <person name="Merdinoglu D."/>
            <person name="Delledonne M."/>
            <person name="Pezzotti M."/>
            <person name="Lecharny A."/>
            <person name="Scarpelli C."/>
            <person name="Artiguenave F."/>
            <person name="Pe M.E."/>
            <person name="Valle G."/>
            <person name="Morgante M."/>
            <person name="Caboche M."/>
            <person name="Adam-Blondon A.-F."/>
            <person name="Weissenbach J."/>
            <person name="Quetier F."/>
            <person name="Wincker P."/>
        </authorList>
    </citation>
    <scope>NUCLEOTIDE SEQUENCE [LARGE SCALE GENOMIC DNA]</scope>
    <source>
        <strain evidence="2">cv. Pinot noir / PN40024</strain>
    </source>
</reference>
<dbReference type="PaxDb" id="29760-VIT_05s0124g00080.t01"/>
<accession>F6I3R1</accession>
<gene>
    <name evidence="1" type="ordered locus">VIT_05s0124g00080</name>
</gene>
<protein>
    <submittedName>
        <fullName evidence="1">Uncharacterized protein</fullName>
    </submittedName>
</protein>
<dbReference type="InParanoid" id="F6I3R1"/>
<proteinExistence type="predicted"/>
<keyword evidence="2" id="KW-1185">Reference proteome</keyword>
<dbReference type="EMBL" id="FN596743">
    <property type="protein sequence ID" value="CCB61579.1"/>
    <property type="molecule type" value="Genomic_DNA"/>
</dbReference>
<name>F6I3R1_VITVI</name>
<organism evidence="1 2">
    <name type="scientific">Vitis vinifera</name>
    <name type="common">Grape</name>
    <dbReference type="NCBI Taxonomy" id="29760"/>
    <lineage>
        <taxon>Eukaryota</taxon>
        <taxon>Viridiplantae</taxon>
        <taxon>Streptophyta</taxon>
        <taxon>Embryophyta</taxon>
        <taxon>Tracheophyta</taxon>
        <taxon>Spermatophyta</taxon>
        <taxon>Magnoliopsida</taxon>
        <taxon>eudicotyledons</taxon>
        <taxon>Gunneridae</taxon>
        <taxon>Pentapetalae</taxon>
        <taxon>rosids</taxon>
        <taxon>Vitales</taxon>
        <taxon>Vitaceae</taxon>
        <taxon>Viteae</taxon>
        <taxon>Vitis</taxon>
    </lineage>
</organism>
<evidence type="ECO:0000313" key="2">
    <source>
        <dbReference type="Proteomes" id="UP000009183"/>
    </source>
</evidence>
<evidence type="ECO:0000313" key="1">
    <source>
        <dbReference type="EMBL" id="CCB61579.1"/>
    </source>
</evidence>
<dbReference type="Proteomes" id="UP000009183">
    <property type="component" value="Chromosome 5"/>
</dbReference>
<dbReference type="AlphaFoldDB" id="F6I3R1"/>
<dbReference type="HOGENOM" id="CLU_3385768_0_0_1"/>